<dbReference type="Proteomes" id="UP000178129">
    <property type="component" value="Unassembled WGS sequence"/>
</dbReference>
<comment type="caution">
    <text evidence="2">The sequence shown here is derived from an EMBL/GenBank/DDBJ whole genome shotgun (WGS) entry which is preliminary data.</text>
</comment>
<sequence length="296" mass="33526">MAKLPQARYRPLGSPNRLLTLGFITLVSIIICWLAAGHKLDLSNIYLGAEEDADKLAFATILLPRSGNSSGSQDVDHYFTSTRMLNCQLNHSKKARSQRWIPFLVVVLPNIVPWKRKILEREGVTVMIAENADTYLLKPMDKTFSDPSTMPTKTGSIVEELRPDEAPLPKRVPLGYAPTDNAHVTSLAASSMASLQCRDRFDSTYPEQNLLNHAHRNWGNIPWAHLRVGWNVNLPNMNDTRRGVKSVHEKLWEDGDQLEPFSDELRMIWKQTKAEKEGFYDVMGHRLGWLDLGPIS</sequence>
<accession>A0A1E1LA17</accession>
<keyword evidence="1" id="KW-1133">Transmembrane helix</keyword>
<organism evidence="2 3">
    <name type="scientific">Rhynchosporium graminicola</name>
    <dbReference type="NCBI Taxonomy" id="2792576"/>
    <lineage>
        <taxon>Eukaryota</taxon>
        <taxon>Fungi</taxon>
        <taxon>Dikarya</taxon>
        <taxon>Ascomycota</taxon>
        <taxon>Pezizomycotina</taxon>
        <taxon>Leotiomycetes</taxon>
        <taxon>Helotiales</taxon>
        <taxon>Ploettnerulaceae</taxon>
        <taxon>Rhynchosporium</taxon>
    </lineage>
</organism>
<name>A0A1E1LA17_9HELO</name>
<evidence type="ECO:0000256" key="1">
    <source>
        <dbReference type="SAM" id="Phobius"/>
    </source>
</evidence>
<dbReference type="STRING" id="914237.A0A1E1LA17"/>
<dbReference type="EMBL" id="FJUW01000042">
    <property type="protein sequence ID" value="CZT07327.1"/>
    <property type="molecule type" value="Genomic_DNA"/>
</dbReference>
<dbReference type="InParanoid" id="A0A1E1LA17"/>
<dbReference type="AlphaFoldDB" id="A0A1E1LA17"/>
<reference evidence="3" key="1">
    <citation type="submission" date="2016-03" db="EMBL/GenBank/DDBJ databases">
        <authorList>
            <person name="Ploux O."/>
        </authorList>
    </citation>
    <scope>NUCLEOTIDE SEQUENCE [LARGE SCALE GENOMIC DNA]</scope>
    <source>
        <strain evidence="3">UK7</strain>
    </source>
</reference>
<keyword evidence="1" id="KW-0812">Transmembrane</keyword>
<protein>
    <submittedName>
        <fullName evidence="2">Uncharacterized protein</fullName>
    </submittedName>
</protein>
<keyword evidence="3" id="KW-1185">Reference proteome</keyword>
<feature type="transmembrane region" description="Helical" evidence="1">
    <location>
        <begin position="18"/>
        <end position="36"/>
    </location>
</feature>
<keyword evidence="1" id="KW-0472">Membrane</keyword>
<evidence type="ECO:0000313" key="2">
    <source>
        <dbReference type="EMBL" id="CZT07327.1"/>
    </source>
</evidence>
<evidence type="ECO:0000313" key="3">
    <source>
        <dbReference type="Proteomes" id="UP000178129"/>
    </source>
</evidence>
<gene>
    <name evidence="2" type="ORF">RCO7_07308</name>
</gene>
<proteinExistence type="predicted"/>